<dbReference type="AlphaFoldDB" id="A0A1H3TN17"/>
<dbReference type="InterPro" id="IPR006480">
    <property type="entry name" value="Phage_holin_4_1"/>
</dbReference>
<comment type="similarity">
    <text evidence="5">Belongs to the bacteriophage holin family. Cp-1 holin subfamily.</text>
</comment>
<keyword evidence="4 6" id="KW-0472">Membrane</keyword>
<evidence type="ECO:0000256" key="4">
    <source>
        <dbReference type="ARBA" id="ARBA00023136"/>
    </source>
</evidence>
<reference evidence="8" key="1">
    <citation type="submission" date="2016-10" db="EMBL/GenBank/DDBJ databases">
        <authorList>
            <person name="Varghese N."/>
            <person name="Submissions S."/>
        </authorList>
    </citation>
    <scope>NUCLEOTIDE SEQUENCE [LARGE SCALE GENOMIC DNA]</scope>
    <source>
        <strain evidence="8">SP</strain>
    </source>
</reference>
<organism evidence="7 8">
    <name type="scientific">Evansella caseinilytica</name>
    <dbReference type="NCBI Taxonomy" id="1503961"/>
    <lineage>
        <taxon>Bacteria</taxon>
        <taxon>Bacillati</taxon>
        <taxon>Bacillota</taxon>
        <taxon>Bacilli</taxon>
        <taxon>Bacillales</taxon>
        <taxon>Bacillaceae</taxon>
        <taxon>Evansella</taxon>
    </lineage>
</organism>
<keyword evidence="3 6" id="KW-1133">Transmembrane helix</keyword>
<accession>A0A1H3TN17</accession>
<evidence type="ECO:0000256" key="3">
    <source>
        <dbReference type="ARBA" id="ARBA00022989"/>
    </source>
</evidence>
<dbReference type="EMBL" id="FNPI01000015">
    <property type="protein sequence ID" value="SDZ51278.1"/>
    <property type="molecule type" value="Genomic_DNA"/>
</dbReference>
<dbReference type="GO" id="GO:0016020">
    <property type="term" value="C:membrane"/>
    <property type="evidence" value="ECO:0007669"/>
    <property type="project" value="UniProtKB-SubCell"/>
</dbReference>
<sequence length="132" mass="14162">MERIDIIFKAATSFIGFVISAMVGGLGLAFTVLVAMMVIDFVTGIMAGTKEEGVSSEVGIRGLLKKIYIILLISAVYLLQQVVEIAQFAGDAITITFIVLEFISIVENGGRLGVPLPQKLKDGMKILKGNNQ</sequence>
<evidence type="ECO:0000256" key="5">
    <source>
        <dbReference type="ARBA" id="ARBA00023600"/>
    </source>
</evidence>
<dbReference type="Pfam" id="PF05105">
    <property type="entry name" value="Phage_holin_4_1"/>
    <property type="match status" value="1"/>
</dbReference>
<dbReference type="NCBIfam" id="TIGR01593">
    <property type="entry name" value="holin_tox_secr"/>
    <property type="match status" value="1"/>
</dbReference>
<dbReference type="Proteomes" id="UP000198935">
    <property type="component" value="Unassembled WGS sequence"/>
</dbReference>
<dbReference type="STRING" id="1503961.SAMN05421736_11582"/>
<keyword evidence="2 6" id="KW-0812">Transmembrane</keyword>
<comment type="subcellular location">
    <subcellularLocation>
        <location evidence="1">Membrane</location>
        <topology evidence="1">Multi-pass membrane protein</topology>
    </subcellularLocation>
</comment>
<protein>
    <submittedName>
        <fullName evidence="7">Toxin secretion/phage lysis holin</fullName>
    </submittedName>
</protein>
<keyword evidence="8" id="KW-1185">Reference proteome</keyword>
<gene>
    <name evidence="7" type="ORF">SAMN05421736_11582</name>
</gene>
<evidence type="ECO:0000256" key="1">
    <source>
        <dbReference type="ARBA" id="ARBA00004141"/>
    </source>
</evidence>
<proteinExistence type="inferred from homology"/>
<feature type="transmembrane region" description="Helical" evidence="6">
    <location>
        <begin position="14"/>
        <end position="42"/>
    </location>
</feature>
<evidence type="ECO:0000256" key="6">
    <source>
        <dbReference type="SAM" id="Phobius"/>
    </source>
</evidence>
<name>A0A1H3TN17_9BACI</name>
<evidence type="ECO:0000256" key="2">
    <source>
        <dbReference type="ARBA" id="ARBA00022692"/>
    </source>
</evidence>
<evidence type="ECO:0000313" key="8">
    <source>
        <dbReference type="Proteomes" id="UP000198935"/>
    </source>
</evidence>
<evidence type="ECO:0000313" key="7">
    <source>
        <dbReference type="EMBL" id="SDZ51278.1"/>
    </source>
</evidence>